<keyword evidence="4" id="KW-0696">RNA-directed RNA polymerase</keyword>
<sequence>MPRGFTSDNREFLRADLSRSKKDSPRDNSASGSRVKRCCSLVERRTKETISNGLRIIRARFGIPMSELPNLSVTCLDKYLLLLLRRSPGGDCCPFPRHQTRRDESGLCNLQRLTKRHRWEFAHSVSSIKRNLPAGCRFHLPSPRREWESRAFSQPPPTSSAYLDFVRQECRRIFTSNWDRDYDSFVGNHVPNPTNRKCHRRADNIWQGRRGEFLTRCLYESEVIRFSARYKEVTSAGKLRPLLIFDENIDLLAPLHKCMYSHLMRKRWLLCGSPTEKRMSSTCSYRYQTSVDLVNATDGLSHDVVLAILGAAWDSSSRVPNSTWLTAANSLCPSVRRMDGSTGYVSHGQMMGAYLSFPLLCIQSYVAARWAARDVRSRILINGDDCVISADRPILAEDYPKGFQLNGKKTIRAEGIVEINSTCFLRGKKGWRMVRHLRRGGATSTYAGLLHIAAACVEGKWASAFVRSRVGSRWRLSPRQLDLPLTYPTFQREQSIRKTRTFSALPSLTSMTDDRLQPLGRRADPCEEEAVRSLLWSEGRCGGCKRDTLDLSQGQVYRTFHFRTAKGRGLISRASRFIGTQESYVCARLAGVVRRRNKKEREVGFSPWGFINQKESEGLHELEELARVFSAGHEVTC</sequence>
<accession>A0A894KKI1</accession>
<reference evidence="4" key="1">
    <citation type="journal article" date="2020" name="bioRxiv">
        <title>Single mosquito metatranscriptomics identifies vectors, emerging pathogens and reservoirs in one assay.</title>
        <authorList>
            <person name="Batson J."/>
            <person name="Dudas G."/>
            <person name="Haas-Stapleton E."/>
            <person name="Kistler A.L."/>
            <person name="Li L.M."/>
            <person name="Logan P."/>
            <person name="Ratnasiri K."/>
            <person name="Retallack H."/>
        </authorList>
    </citation>
    <scope>NUCLEOTIDE SEQUENCE</scope>
    <source>
        <strain evidence="4">CMS002_053a_PLCR</strain>
    </source>
</reference>
<organism evidence="4">
    <name type="scientific">Poccolus virus</name>
    <dbReference type="NCBI Taxonomy" id="2800941"/>
    <lineage>
        <taxon>Viruses</taxon>
        <taxon>Riboviria</taxon>
    </lineage>
</organism>
<dbReference type="EMBL" id="MW434082">
    <property type="protein sequence ID" value="QRW41674.1"/>
    <property type="molecule type" value="Genomic_RNA"/>
</dbReference>
<keyword evidence="2" id="KW-0548">Nucleotidyltransferase</keyword>
<feature type="region of interest" description="Disordered" evidence="3">
    <location>
        <begin position="1"/>
        <end position="32"/>
    </location>
</feature>
<evidence type="ECO:0000256" key="3">
    <source>
        <dbReference type="SAM" id="MobiDB-lite"/>
    </source>
</evidence>
<protein>
    <submittedName>
        <fullName evidence="4">RNA-dependent RNA polymerase</fullName>
    </submittedName>
</protein>
<evidence type="ECO:0000313" key="4">
    <source>
        <dbReference type="EMBL" id="QRW41674.1"/>
    </source>
</evidence>
<dbReference type="GO" id="GO:0003968">
    <property type="term" value="F:RNA-directed RNA polymerase activity"/>
    <property type="evidence" value="ECO:0007669"/>
    <property type="project" value="UniProtKB-KW"/>
</dbReference>
<name>A0A894KKI1_9VIRU</name>
<evidence type="ECO:0000256" key="2">
    <source>
        <dbReference type="ARBA" id="ARBA00022695"/>
    </source>
</evidence>
<dbReference type="InterPro" id="IPR043502">
    <property type="entry name" value="DNA/RNA_pol_sf"/>
</dbReference>
<evidence type="ECO:0000256" key="1">
    <source>
        <dbReference type="ARBA" id="ARBA00022679"/>
    </source>
</evidence>
<keyword evidence="1" id="KW-0808">Transferase</keyword>
<dbReference type="SUPFAM" id="SSF56672">
    <property type="entry name" value="DNA/RNA polymerases"/>
    <property type="match status" value="1"/>
</dbReference>
<proteinExistence type="predicted"/>
<feature type="compositionally biased region" description="Basic and acidic residues" evidence="3">
    <location>
        <begin position="8"/>
        <end position="26"/>
    </location>
</feature>